<comment type="caution">
    <text evidence="4">The sequence shown here is derived from an EMBL/GenBank/DDBJ whole genome shotgun (WGS) entry which is preliminary data.</text>
</comment>
<feature type="domain" description="CN hydrolase" evidence="3">
    <location>
        <begin position="21"/>
        <end position="273"/>
    </location>
</feature>
<dbReference type="PROSITE" id="PS50263">
    <property type="entry name" value="CN_HYDROLASE"/>
    <property type="match status" value="1"/>
</dbReference>
<proteinExistence type="inferred from homology"/>
<name>A0ABU9YFE1_9PROT</name>
<dbReference type="PROSITE" id="PS01227">
    <property type="entry name" value="UPF0012"/>
    <property type="match status" value="1"/>
</dbReference>
<accession>A0ABU9YFE1</accession>
<dbReference type="GO" id="GO:0016787">
    <property type="term" value="F:hydrolase activity"/>
    <property type="evidence" value="ECO:0007669"/>
    <property type="project" value="UniProtKB-KW"/>
</dbReference>
<organism evidence="4 5">
    <name type="scientific">Tistrella arctica</name>
    <dbReference type="NCBI Taxonomy" id="3133430"/>
    <lineage>
        <taxon>Bacteria</taxon>
        <taxon>Pseudomonadati</taxon>
        <taxon>Pseudomonadota</taxon>
        <taxon>Alphaproteobacteria</taxon>
        <taxon>Geminicoccales</taxon>
        <taxon>Geminicoccaceae</taxon>
        <taxon>Tistrella</taxon>
    </lineage>
</organism>
<comment type="similarity">
    <text evidence="1">Belongs to the carbon-nitrogen hydrolase superfamily. NIT1/NIT2 family.</text>
</comment>
<dbReference type="Proteomes" id="UP001413721">
    <property type="component" value="Unassembled WGS sequence"/>
</dbReference>
<evidence type="ECO:0000313" key="5">
    <source>
        <dbReference type="Proteomes" id="UP001413721"/>
    </source>
</evidence>
<protein>
    <submittedName>
        <fullName evidence="4">Carbon-nitrogen hydrolase family protein</fullName>
    </submittedName>
</protein>
<reference evidence="4 5" key="1">
    <citation type="submission" date="2024-03" db="EMBL/GenBank/DDBJ databases">
        <title>High-quality draft genome sequencing of Tistrella sp. BH-R2-4.</title>
        <authorList>
            <person name="Dong C."/>
        </authorList>
    </citation>
    <scope>NUCLEOTIDE SEQUENCE [LARGE SCALE GENOMIC DNA]</scope>
    <source>
        <strain evidence="4 5">BH-R2-4</strain>
    </source>
</reference>
<sequence>MTRNTATRSAAAADPVPAGVVRVACIQTTATPDMAGGLDRIDEAVGRAAAGGAALAMLPEMSAMLAPGPEQRAAAVIEDDHPAVGRFAAIARHHGIWLHCGSLAVATGDAEDDRRANRTLVFDGQGRIAARYDKIHLFDVGDLADGQSYRESDRYRPGGRAVVIDTPAGRMGLSICYDLRFPALYQALATAGATIIAIPSAFTVPTGRAHWHALIRARAIECGAWVMAPAQTGEHYPGRRTYGHSLIVDPWGRVVAEAADETGETVIFADIDPAAVTDARAKVPSLSNRRDFLAP</sequence>
<keyword evidence="2 4" id="KW-0378">Hydrolase</keyword>
<evidence type="ECO:0000256" key="2">
    <source>
        <dbReference type="ARBA" id="ARBA00022801"/>
    </source>
</evidence>
<dbReference type="InterPro" id="IPR036526">
    <property type="entry name" value="C-N_Hydrolase_sf"/>
</dbReference>
<dbReference type="CDD" id="cd07572">
    <property type="entry name" value="nit"/>
    <property type="match status" value="1"/>
</dbReference>
<dbReference type="InterPro" id="IPR003010">
    <property type="entry name" value="C-N_Hydrolase"/>
</dbReference>
<evidence type="ECO:0000259" key="3">
    <source>
        <dbReference type="PROSITE" id="PS50263"/>
    </source>
</evidence>
<dbReference type="PANTHER" id="PTHR23088:SF27">
    <property type="entry name" value="DEAMINATED GLUTATHIONE AMIDASE"/>
    <property type="match status" value="1"/>
</dbReference>
<dbReference type="Pfam" id="PF00795">
    <property type="entry name" value="CN_hydrolase"/>
    <property type="match status" value="1"/>
</dbReference>
<keyword evidence="5" id="KW-1185">Reference proteome</keyword>
<dbReference type="SUPFAM" id="SSF56317">
    <property type="entry name" value="Carbon-nitrogen hydrolase"/>
    <property type="match status" value="1"/>
</dbReference>
<evidence type="ECO:0000313" key="4">
    <source>
        <dbReference type="EMBL" id="MEN2987517.1"/>
    </source>
</evidence>
<dbReference type="Gene3D" id="3.60.110.10">
    <property type="entry name" value="Carbon-nitrogen hydrolase"/>
    <property type="match status" value="1"/>
</dbReference>
<gene>
    <name evidence="4" type="ORF">WG926_04320</name>
</gene>
<dbReference type="PANTHER" id="PTHR23088">
    <property type="entry name" value="NITRILASE-RELATED"/>
    <property type="match status" value="1"/>
</dbReference>
<dbReference type="InterPro" id="IPR045254">
    <property type="entry name" value="Nit1/2_C-N_Hydrolase"/>
</dbReference>
<dbReference type="EMBL" id="JBBKTW010000002">
    <property type="protein sequence ID" value="MEN2987517.1"/>
    <property type="molecule type" value="Genomic_DNA"/>
</dbReference>
<dbReference type="InterPro" id="IPR001110">
    <property type="entry name" value="UPF0012_CS"/>
</dbReference>
<dbReference type="RefSeq" id="WP_345936830.1">
    <property type="nucleotide sequence ID" value="NZ_JBBKTW010000002.1"/>
</dbReference>
<evidence type="ECO:0000256" key="1">
    <source>
        <dbReference type="ARBA" id="ARBA00010613"/>
    </source>
</evidence>